<dbReference type="PROSITE" id="PS51057">
    <property type="entry name" value="PAIRED_2"/>
    <property type="match status" value="1"/>
</dbReference>
<accession>A0A067RH74</accession>
<proteinExistence type="predicted"/>
<dbReference type="InterPro" id="IPR036388">
    <property type="entry name" value="WH-like_DNA-bd_sf"/>
</dbReference>
<feature type="compositionally biased region" description="Polar residues" evidence="8">
    <location>
        <begin position="588"/>
        <end position="602"/>
    </location>
</feature>
<dbReference type="InterPro" id="IPR043565">
    <property type="entry name" value="PAX_fam"/>
</dbReference>
<keyword evidence="4" id="KW-0805">Transcription regulation</keyword>
<keyword evidence="2" id="KW-0217">Developmental protein</keyword>
<feature type="compositionally biased region" description="Polar residues" evidence="8">
    <location>
        <begin position="522"/>
        <end position="536"/>
    </location>
</feature>
<keyword evidence="5" id="KW-0238">DNA-binding</keyword>
<keyword evidence="7" id="KW-0539">Nucleus</keyword>
<feature type="region of interest" description="Disordered" evidence="8">
    <location>
        <begin position="50"/>
        <end position="113"/>
    </location>
</feature>
<keyword evidence="6" id="KW-0804">Transcription</keyword>
<comment type="subcellular location">
    <subcellularLocation>
        <location evidence="1">Nucleus</location>
    </subcellularLocation>
</comment>
<evidence type="ECO:0000256" key="5">
    <source>
        <dbReference type="ARBA" id="ARBA00023125"/>
    </source>
</evidence>
<evidence type="ECO:0000313" key="12">
    <source>
        <dbReference type="Proteomes" id="UP000027135"/>
    </source>
</evidence>
<dbReference type="InParanoid" id="A0A067RH74"/>
<dbReference type="Proteomes" id="UP000027135">
    <property type="component" value="Unassembled WGS sequence"/>
</dbReference>
<dbReference type="PROSITE" id="PS00034">
    <property type="entry name" value="PAIRED_1"/>
    <property type="match status" value="1"/>
</dbReference>
<name>A0A067RH74_ZOONE</name>
<evidence type="ECO:0000256" key="8">
    <source>
        <dbReference type="SAM" id="MobiDB-lite"/>
    </source>
</evidence>
<dbReference type="PANTHER" id="PTHR45636:SF43">
    <property type="entry name" value="PAIRED BOX POX-NEURO PROTEIN"/>
    <property type="match status" value="1"/>
</dbReference>
<evidence type="ECO:0000256" key="7">
    <source>
        <dbReference type="ARBA" id="ARBA00023242"/>
    </source>
</evidence>
<reference evidence="11 12" key="1">
    <citation type="journal article" date="2014" name="Nat. Commun.">
        <title>Molecular traces of alternative social organization in a termite genome.</title>
        <authorList>
            <person name="Terrapon N."/>
            <person name="Li C."/>
            <person name="Robertson H.M."/>
            <person name="Ji L."/>
            <person name="Meng X."/>
            <person name="Booth W."/>
            <person name="Chen Z."/>
            <person name="Childers C.P."/>
            <person name="Glastad K.M."/>
            <person name="Gokhale K."/>
            <person name="Gowin J."/>
            <person name="Gronenberg W."/>
            <person name="Hermansen R.A."/>
            <person name="Hu H."/>
            <person name="Hunt B.G."/>
            <person name="Huylmans A.K."/>
            <person name="Khalil S.M."/>
            <person name="Mitchell R.D."/>
            <person name="Munoz-Torres M.C."/>
            <person name="Mustard J.A."/>
            <person name="Pan H."/>
            <person name="Reese J.T."/>
            <person name="Scharf M.E."/>
            <person name="Sun F."/>
            <person name="Vogel H."/>
            <person name="Xiao J."/>
            <person name="Yang W."/>
            <person name="Yang Z."/>
            <person name="Yang Z."/>
            <person name="Zhou J."/>
            <person name="Zhu J."/>
            <person name="Brent C.S."/>
            <person name="Elsik C.G."/>
            <person name="Goodisman M.A."/>
            <person name="Liberles D.A."/>
            <person name="Roe R.M."/>
            <person name="Vargo E.L."/>
            <person name="Vilcinskas A."/>
            <person name="Wang J."/>
            <person name="Bornberg-Bauer E."/>
            <person name="Korb J."/>
            <person name="Zhang G."/>
            <person name="Liebig J."/>
        </authorList>
    </citation>
    <scope>NUCLEOTIDE SEQUENCE [LARGE SCALE GENOMIC DNA]</scope>
    <source>
        <tissue evidence="11">Whole organism</tissue>
    </source>
</reference>
<feature type="compositionally biased region" description="Basic and acidic residues" evidence="8">
    <location>
        <begin position="101"/>
        <end position="112"/>
    </location>
</feature>
<evidence type="ECO:0000256" key="9">
    <source>
        <dbReference type="SAM" id="Phobius"/>
    </source>
</evidence>
<dbReference type="FunFam" id="1.10.10.10:FF:000013">
    <property type="entry name" value="Paired box 8 isoform 1"/>
    <property type="match status" value="1"/>
</dbReference>
<protein>
    <submittedName>
        <fullName evidence="11">Paired box pox-neuro protein</fullName>
    </submittedName>
</protein>
<feature type="compositionally biased region" description="Basic and acidic residues" evidence="8">
    <location>
        <begin position="570"/>
        <end position="583"/>
    </location>
</feature>
<evidence type="ECO:0000256" key="2">
    <source>
        <dbReference type="ARBA" id="ARBA00022473"/>
    </source>
</evidence>
<keyword evidence="3" id="KW-0563">Paired box</keyword>
<dbReference type="EMBL" id="KK852471">
    <property type="protein sequence ID" value="KDR23176.1"/>
    <property type="molecule type" value="Genomic_DNA"/>
</dbReference>
<dbReference type="Pfam" id="PF00292">
    <property type="entry name" value="PAX"/>
    <property type="match status" value="1"/>
</dbReference>
<dbReference type="InterPro" id="IPR009057">
    <property type="entry name" value="Homeodomain-like_sf"/>
</dbReference>
<evidence type="ECO:0000256" key="4">
    <source>
        <dbReference type="ARBA" id="ARBA00023015"/>
    </source>
</evidence>
<feature type="compositionally biased region" description="Basic and acidic residues" evidence="8">
    <location>
        <begin position="636"/>
        <end position="652"/>
    </location>
</feature>
<keyword evidence="9" id="KW-1133">Transmembrane helix</keyword>
<feature type="region of interest" description="Disordered" evidence="8">
    <location>
        <begin position="498"/>
        <end position="652"/>
    </location>
</feature>
<feature type="compositionally biased region" description="Basic and acidic residues" evidence="8">
    <location>
        <begin position="537"/>
        <end position="550"/>
    </location>
</feature>
<evidence type="ECO:0000313" key="11">
    <source>
        <dbReference type="EMBL" id="KDR23176.1"/>
    </source>
</evidence>
<dbReference type="SUPFAM" id="SSF46689">
    <property type="entry name" value="Homeodomain-like"/>
    <property type="match status" value="1"/>
</dbReference>
<gene>
    <name evidence="11" type="ORF">L798_15745</name>
</gene>
<sequence length="652" mass="72849">MLKAACLPAPFIQISHYAKLSTTSQHVRMIISALEERQASLLLTIEGNIENPFPPEKEDNQNMSQSRFEATASHVRSRVPGDRDSNSVQREAGRELGTQQQERHASHSRDAQLKGAHQLVTYTSSHRQGIVPRRRCGGKPPCILCALAAKHKRHSNNPVTLIRKIFTQLNGMAFFDGFQVSVNPQNLYNWFHNLGSDKIWFVFKLTKQVHAVTSTKLLLAIASSRTQPAAVLDSHNKDLTSFDLHYFHHRCIQIFLSSNLGFPREAAGNCVMHPRLVNPLLNTLAGDPPLSAPAYKSLPLDLVLSWMNPVHTLIFYSLVLILILTFNLRLGLTSELLLSGSGSKILYAFIIFPVLLSFAILVVFGEENKLQPLRWTFCLRIRGVVLPSGQAGVNQLGGVFVNGRPLPDCVRRRIVELALMGVRPCDISRQLLVSHGCVSKILTRFYETGSIRPGSIGGSKTKAAGSTGARDFLISNKHIHRPDDGDSMTSETLVNIDQTTQRNNPEDRNLHTHRPDDGGSMISETLVNIDQTTQRNNPEDRNLHTHRPDDGGSMISETLVNIDQTTQRNNPEDRNLHTHRPDDGGSMISETLVNIDQTTQRNNPEDRNLHTHRPDDGGSMISETLVNIDQTTQRNNPEDRNLHTHRCENLKS</sequence>
<dbReference type="eggNOG" id="KOG3862">
    <property type="taxonomic scope" value="Eukaryota"/>
</dbReference>
<organism evidence="11 12">
    <name type="scientific">Zootermopsis nevadensis</name>
    <name type="common">Dampwood termite</name>
    <dbReference type="NCBI Taxonomy" id="136037"/>
    <lineage>
        <taxon>Eukaryota</taxon>
        <taxon>Metazoa</taxon>
        <taxon>Ecdysozoa</taxon>
        <taxon>Arthropoda</taxon>
        <taxon>Hexapoda</taxon>
        <taxon>Insecta</taxon>
        <taxon>Pterygota</taxon>
        <taxon>Neoptera</taxon>
        <taxon>Polyneoptera</taxon>
        <taxon>Dictyoptera</taxon>
        <taxon>Blattodea</taxon>
        <taxon>Blattoidea</taxon>
        <taxon>Termitoidae</taxon>
        <taxon>Termopsidae</taxon>
        <taxon>Zootermopsis</taxon>
    </lineage>
</organism>
<keyword evidence="9" id="KW-0472">Membrane</keyword>
<dbReference type="Gene3D" id="1.10.10.10">
    <property type="entry name" value="Winged helix-like DNA-binding domain superfamily/Winged helix DNA-binding domain"/>
    <property type="match status" value="1"/>
</dbReference>
<feature type="compositionally biased region" description="Basic and acidic residues" evidence="8">
    <location>
        <begin position="603"/>
        <end position="616"/>
    </location>
</feature>
<keyword evidence="12" id="KW-1185">Reference proteome</keyword>
<keyword evidence="9" id="KW-0812">Transmembrane</keyword>
<dbReference type="InterPro" id="IPR043182">
    <property type="entry name" value="PAIRED_DNA-bd_dom"/>
</dbReference>
<feature type="compositionally biased region" description="Polar residues" evidence="8">
    <location>
        <begin position="621"/>
        <end position="635"/>
    </location>
</feature>
<feature type="transmembrane region" description="Helical" evidence="9">
    <location>
        <begin position="313"/>
        <end position="332"/>
    </location>
</feature>
<feature type="compositionally biased region" description="Polar residues" evidence="8">
    <location>
        <begin position="555"/>
        <end position="569"/>
    </location>
</feature>
<dbReference type="PRINTS" id="PR00027">
    <property type="entry name" value="PAIREDBOX"/>
</dbReference>
<dbReference type="AlphaFoldDB" id="A0A067RH74"/>
<evidence type="ECO:0000256" key="1">
    <source>
        <dbReference type="ARBA" id="ARBA00004123"/>
    </source>
</evidence>
<dbReference type="STRING" id="136037.A0A067RH74"/>
<evidence type="ECO:0000256" key="6">
    <source>
        <dbReference type="ARBA" id="ARBA00023163"/>
    </source>
</evidence>
<dbReference type="GO" id="GO:0000978">
    <property type="term" value="F:RNA polymerase II cis-regulatory region sequence-specific DNA binding"/>
    <property type="evidence" value="ECO:0007669"/>
    <property type="project" value="TreeGrafter"/>
</dbReference>
<evidence type="ECO:0000259" key="10">
    <source>
        <dbReference type="PROSITE" id="PS51057"/>
    </source>
</evidence>
<dbReference type="GO" id="GO:0000981">
    <property type="term" value="F:DNA-binding transcription factor activity, RNA polymerase II-specific"/>
    <property type="evidence" value="ECO:0007669"/>
    <property type="project" value="TreeGrafter"/>
</dbReference>
<dbReference type="PANTHER" id="PTHR45636">
    <property type="entry name" value="PAIRED BOX PROTEIN PAX-6-RELATED-RELATED"/>
    <property type="match status" value="1"/>
</dbReference>
<feature type="compositionally biased region" description="Basic and acidic residues" evidence="8">
    <location>
        <begin position="504"/>
        <end position="517"/>
    </location>
</feature>
<feature type="transmembrane region" description="Helical" evidence="9">
    <location>
        <begin position="344"/>
        <end position="364"/>
    </location>
</feature>
<dbReference type="InterPro" id="IPR001523">
    <property type="entry name" value="Paired_dom"/>
</dbReference>
<feature type="domain" description="Paired" evidence="10">
    <location>
        <begin position="389"/>
        <end position="517"/>
    </location>
</feature>
<dbReference type="SMART" id="SM00351">
    <property type="entry name" value="PAX"/>
    <property type="match status" value="1"/>
</dbReference>
<evidence type="ECO:0000256" key="3">
    <source>
        <dbReference type="ARBA" id="ARBA00022724"/>
    </source>
</evidence>
<dbReference type="GO" id="GO:0005634">
    <property type="term" value="C:nucleus"/>
    <property type="evidence" value="ECO:0007669"/>
    <property type="project" value="UniProtKB-SubCell"/>
</dbReference>